<feature type="domain" description="DinB-like" evidence="1">
    <location>
        <begin position="11"/>
        <end position="141"/>
    </location>
</feature>
<sequence>MSFEAVLPVWRAVRDRFRKTMEGLQEEELTLRLSPDTSTIGFMLRHNAEVEYMFADWFFKKEAPASVTYLTAGRAKDEGQFHQLADLLRLLEASDLHVTEAMRSLPEEAWDQPVETMIGTSTPREALGRLLYHAGLHAGQISLIRKCAPAERAVQES</sequence>
<evidence type="ECO:0000313" key="2">
    <source>
        <dbReference type="EMBL" id="OPA76213.1"/>
    </source>
</evidence>
<dbReference type="Pfam" id="PF12867">
    <property type="entry name" value="DinB_2"/>
    <property type="match status" value="1"/>
</dbReference>
<dbReference type="STRING" id="1324314.BVG16_18580"/>
<evidence type="ECO:0000259" key="1">
    <source>
        <dbReference type="Pfam" id="PF12867"/>
    </source>
</evidence>
<dbReference type="Proteomes" id="UP000190188">
    <property type="component" value="Unassembled WGS sequence"/>
</dbReference>
<accession>A0A1T2X9E7</accession>
<dbReference type="EMBL" id="MSZX01000007">
    <property type="protein sequence ID" value="OPA76213.1"/>
    <property type="molecule type" value="Genomic_DNA"/>
</dbReference>
<reference evidence="2 3" key="1">
    <citation type="submission" date="2017-01" db="EMBL/GenBank/DDBJ databases">
        <title>Genome analysis of Paenibacillus selenitrireducens ES3-24.</title>
        <authorList>
            <person name="Xu D."/>
            <person name="Yao R."/>
            <person name="Zheng S."/>
        </authorList>
    </citation>
    <scope>NUCLEOTIDE SEQUENCE [LARGE SCALE GENOMIC DNA]</scope>
    <source>
        <strain evidence="2 3">ES3-24</strain>
    </source>
</reference>
<organism evidence="2 3">
    <name type="scientific">Paenibacillus selenitireducens</name>
    <dbReference type="NCBI Taxonomy" id="1324314"/>
    <lineage>
        <taxon>Bacteria</taxon>
        <taxon>Bacillati</taxon>
        <taxon>Bacillota</taxon>
        <taxon>Bacilli</taxon>
        <taxon>Bacillales</taxon>
        <taxon>Paenibacillaceae</taxon>
        <taxon>Paenibacillus</taxon>
    </lineage>
</organism>
<dbReference type="InterPro" id="IPR024775">
    <property type="entry name" value="DinB-like"/>
</dbReference>
<dbReference type="InterPro" id="IPR034660">
    <property type="entry name" value="DinB/YfiT-like"/>
</dbReference>
<dbReference type="Gene3D" id="1.20.120.450">
    <property type="entry name" value="dinb family like domain"/>
    <property type="match status" value="1"/>
</dbReference>
<protein>
    <recommendedName>
        <fullName evidence="1">DinB-like domain-containing protein</fullName>
    </recommendedName>
</protein>
<dbReference type="AlphaFoldDB" id="A0A1T2X9E7"/>
<dbReference type="SUPFAM" id="SSF109854">
    <property type="entry name" value="DinB/YfiT-like putative metalloenzymes"/>
    <property type="match status" value="1"/>
</dbReference>
<keyword evidence="3" id="KW-1185">Reference proteome</keyword>
<gene>
    <name evidence="2" type="ORF">BVG16_18580</name>
</gene>
<name>A0A1T2X9E7_9BACL</name>
<evidence type="ECO:0000313" key="3">
    <source>
        <dbReference type="Proteomes" id="UP000190188"/>
    </source>
</evidence>
<comment type="caution">
    <text evidence="2">The sequence shown here is derived from an EMBL/GenBank/DDBJ whole genome shotgun (WGS) entry which is preliminary data.</text>
</comment>
<dbReference type="OrthoDB" id="824606at2"/>
<proteinExistence type="predicted"/>
<dbReference type="RefSeq" id="WP_078500441.1">
    <property type="nucleotide sequence ID" value="NZ_MSZX01000007.1"/>
</dbReference>